<dbReference type="AlphaFoldDB" id="A0A0D7DV51"/>
<feature type="transmembrane region" description="Helical" evidence="1">
    <location>
        <begin position="144"/>
        <end position="165"/>
    </location>
</feature>
<feature type="transmembrane region" description="Helical" evidence="1">
    <location>
        <begin position="99"/>
        <end position="124"/>
    </location>
</feature>
<dbReference type="PATRIC" id="fig|316.110.peg.3904"/>
<organism evidence="2 3">
    <name type="scientific">Stutzerimonas stutzeri</name>
    <name type="common">Pseudomonas stutzeri</name>
    <dbReference type="NCBI Taxonomy" id="316"/>
    <lineage>
        <taxon>Bacteria</taxon>
        <taxon>Pseudomonadati</taxon>
        <taxon>Pseudomonadota</taxon>
        <taxon>Gammaproteobacteria</taxon>
        <taxon>Pseudomonadales</taxon>
        <taxon>Pseudomonadaceae</taxon>
        <taxon>Stutzerimonas</taxon>
    </lineage>
</organism>
<accession>A0A0D7DV51</accession>
<keyword evidence="1" id="KW-0812">Transmembrane</keyword>
<evidence type="ECO:0000313" key="3">
    <source>
        <dbReference type="Proteomes" id="UP000032439"/>
    </source>
</evidence>
<evidence type="ECO:0000313" key="2">
    <source>
        <dbReference type="EMBL" id="KIZ32494.1"/>
    </source>
</evidence>
<sequence length="180" mass="19329">MVLQIIILSPFLLPRKKTIAPRISMLTITMIIVGYVIGLVPPVSESSLSSFTPLSKLVAANISLACAAGLNLAILLSAISAVIYSVLSKDEAVEILEWYGCLIFGGSMAVFFYWVMVSGYLFVSSAGGASRQTRFLYSVLEVPIALYMASVLCLVMGSLGLYLVAKVPILLVKNFLPVKS</sequence>
<comment type="caution">
    <text evidence="2">The sequence shown here is derived from an EMBL/GenBank/DDBJ whole genome shotgun (WGS) entry which is preliminary data.</text>
</comment>
<gene>
    <name evidence="2" type="ORF">LO50_23620</name>
</gene>
<evidence type="ECO:0000256" key="1">
    <source>
        <dbReference type="SAM" id="Phobius"/>
    </source>
</evidence>
<proteinExistence type="predicted"/>
<dbReference type="EMBL" id="JXXD01000391">
    <property type="protein sequence ID" value="KIZ32494.1"/>
    <property type="molecule type" value="Genomic_DNA"/>
</dbReference>
<name>A0A0D7DV51_STUST</name>
<keyword evidence="1" id="KW-1133">Transmembrane helix</keyword>
<protein>
    <submittedName>
        <fullName evidence="2">Uncharacterized protein</fullName>
    </submittedName>
</protein>
<reference evidence="2 3" key="1">
    <citation type="submission" date="2014-11" db="EMBL/GenBank/DDBJ databases">
        <title>Genomics and ecophysiology of heterotrophic nitrogen fixing bacteria isolated from estuarine surface water.</title>
        <authorList>
            <person name="Bentzon-Tilia M."/>
            <person name="Severin I."/>
            <person name="Hansen L.H."/>
            <person name="Riemann L."/>
        </authorList>
    </citation>
    <scope>NUCLEOTIDE SEQUENCE [LARGE SCALE GENOMIC DNA]</scope>
    <source>
        <strain evidence="2 3">BAL361</strain>
    </source>
</reference>
<dbReference type="Proteomes" id="UP000032439">
    <property type="component" value="Unassembled WGS sequence"/>
</dbReference>
<feature type="transmembrane region" description="Helical" evidence="1">
    <location>
        <begin position="62"/>
        <end position="87"/>
    </location>
</feature>
<feature type="transmembrane region" description="Helical" evidence="1">
    <location>
        <begin position="23"/>
        <end position="42"/>
    </location>
</feature>
<keyword evidence="1" id="KW-0472">Membrane</keyword>